<gene>
    <name evidence="9" type="ORF">CP500_019485</name>
</gene>
<dbReference type="InterPro" id="IPR050171">
    <property type="entry name" value="MFS_Transporters"/>
</dbReference>
<feature type="transmembrane region" description="Helical" evidence="7">
    <location>
        <begin position="107"/>
        <end position="124"/>
    </location>
</feature>
<dbReference type="GO" id="GO:0005886">
    <property type="term" value="C:plasma membrane"/>
    <property type="evidence" value="ECO:0007669"/>
    <property type="project" value="UniProtKB-SubCell"/>
</dbReference>
<dbReference type="EMBL" id="NXIB02000153">
    <property type="protein sequence ID" value="PHX53802.1"/>
    <property type="molecule type" value="Genomic_DNA"/>
</dbReference>
<evidence type="ECO:0000256" key="7">
    <source>
        <dbReference type="SAM" id="Phobius"/>
    </source>
</evidence>
<sequence>MPKLPSWFPRLSSQVWILAVGRFLSQSGTGFTLFYAPIYFVSQVGLSATAVGIGLGCGSISGIFGRILGGSFSDSKFWGRRRTLLLSAIISAVACFMLAAANDFPSLVVANLLMGFGVGLYWPATESMVADLADGEHRQEAFALTRLADNLGLQVGIILGGFLIALTGNYRSLFVIDGISFVIFFAVVWGAVSETYKPSTSVEAGKKTKKNGWMVALGDRTLLIYAVVNTMFTLYIAQIQTTMPLYFTNFVSVDASGKGFSTATITILFAFSTFLTVALQMPIARALRRFSCPRALMISALLWGIGFIAIGLTGMAATGNLFLAVVGLFFLSVATVAYTPFASGLVVELAPESLRGVYLAINSQCWAIGYLIGPPLGGWALDRGQFAANNFWLGLALSVSVAILILQIVDRRLKSRI</sequence>
<feature type="transmembrane region" description="Helical" evidence="7">
    <location>
        <begin position="84"/>
        <end position="101"/>
    </location>
</feature>
<feature type="transmembrane region" description="Helical" evidence="7">
    <location>
        <begin position="15"/>
        <end position="38"/>
    </location>
</feature>
<dbReference type="Gene3D" id="1.20.1250.20">
    <property type="entry name" value="MFS general substrate transporter like domains"/>
    <property type="match status" value="1"/>
</dbReference>
<accession>A0A2G4EW68</accession>
<dbReference type="Pfam" id="PF07690">
    <property type="entry name" value="MFS_1"/>
    <property type="match status" value="2"/>
</dbReference>
<evidence type="ECO:0000313" key="10">
    <source>
        <dbReference type="Proteomes" id="UP000226442"/>
    </source>
</evidence>
<dbReference type="AlphaFoldDB" id="A0A2G4EW68"/>
<evidence type="ECO:0000256" key="6">
    <source>
        <dbReference type="ARBA" id="ARBA00023136"/>
    </source>
</evidence>
<evidence type="ECO:0000256" key="3">
    <source>
        <dbReference type="ARBA" id="ARBA00022475"/>
    </source>
</evidence>
<keyword evidence="4 7" id="KW-0812">Transmembrane</keyword>
<comment type="caution">
    <text evidence="9">The sequence shown here is derived from an EMBL/GenBank/DDBJ whole genome shotgun (WGS) entry which is preliminary data.</text>
</comment>
<name>A0A2G4EW68_9CYAN</name>
<keyword evidence="10" id="KW-1185">Reference proteome</keyword>
<dbReference type="InterPro" id="IPR020846">
    <property type="entry name" value="MFS_dom"/>
</dbReference>
<feature type="transmembrane region" description="Helical" evidence="7">
    <location>
        <begin position="295"/>
        <end position="315"/>
    </location>
</feature>
<reference evidence="9" key="1">
    <citation type="submission" date="2017-10" db="EMBL/GenBank/DDBJ databases">
        <title>Draft genome sequence of the planktic cyanobacteria Tychonema bourrellyi isolated from alpine lentic freshwater.</title>
        <authorList>
            <person name="Tett A."/>
            <person name="Armanini F."/>
            <person name="Asnicar F."/>
            <person name="Boscaini A."/>
            <person name="Pasolli E."/>
            <person name="Zolfo M."/>
            <person name="Donati C."/>
            <person name="Salmaso N."/>
            <person name="Segata N."/>
        </authorList>
    </citation>
    <scope>NUCLEOTIDE SEQUENCE</scope>
    <source>
        <strain evidence="9">FEM_GT703</strain>
    </source>
</reference>
<evidence type="ECO:0000256" key="2">
    <source>
        <dbReference type="ARBA" id="ARBA00022448"/>
    </source>
</evidence>
<dbReference type="GO" id="GO:0022857">
    <property type="term" value="F:transmembrane transporter activity"/>
    <property type="evidence" value="ECO:0007669"/>
    <property type="project" value="InterPro"/>
</dbReference>
<dbReference type="PANTHER" id="PTHR23517:SF2">
    <property type="entry name" value="MULTIDRUG RESISTANCE PROTEIN MDTH"/>
    <property type="match status" value="1"/>
</dbReference>
<feature type="domain" description="Major facilitator superfamily (MFS) profile" evidence="8">
    <location>
        <begin position="14"/>
        <end position="413"/>
    </location>
</feature>
<feature type="transmembrane region" description="Helical" evidence="7">
    <location>
        <begin position="144"/>
        <end position="166"/>
    </location>
</feature>
<dbReference type="PROSITE" id="PS50850">
    <property type="entry name" value="MFS"/>
    <property type="match status" value="1"/>
</dbReference>
<dbReference type="InterPro" id="IPR036259">
    <property type="entry name" value="MFS_trans_sf"/>
</dbReference>
<dbReference type="Proteomes" id="UP000226442">
    <property type="component" value="Unassembled WGS sequence"/>
</dbReference>
<evidence type="ECO:0000313" key="9">
    <source>
        <dbReference type="EMBL" id="PHX53802.1"/>
    </source>
</evidence>
<dbReference type="RefSeq" id="WP_096829957.1">
    <property type="nucleotide sequence ID" value="NZ_NXIB02000153.1"/>
</dbReference>
<evidence type="ECO:0000256" key="5">
    <source>
        <dbReference type="ARBA" id="ARBA00022989"/>
    </source>
</evidence>
<feature type="transmembrane region" description="Helical" evidence="7">
    <location>
        <begin position="321"/>
        <end position="341"/>
    </location>
</feature>
<dbReference type="OrthoDB" id="9793283at2"/>
<dbReference type="PANTHER" id="PTHR23517">
    <property type="entry name" value="RESISTANCE PROTEIN MDTM, PUTATIVE-RELATED-RELATED"/>
    <property type="match status" value="1"/>
</dbReference>
<dbReference type="CDD" id="cd17329">
    <property type="entry name" value="MFS_MdtH_MDR_like"/>
    <property type="match status" value="1"/>
</dbReference>
<proteinExistence type="predicted"/>
<feature type="transmembrane region" description="Helical" evidence="7">
    <location>
        <begin position="392"/>
        <end position="409"/>
    </location>
</feature>
<protein>
    <submittedName>
        <fullName evidence="9">MFS transporter</fullName>
    </submittedName>
</protein>
<comment type="subcellular location">
    <subcellularLocation>
        <location evidence="1">Cell membrane</location>
        <topology evidence="1">Multi-pass membrane protein</topology>
    </subcellularLocation>
</comment>
<feature type="transmembrane region" description="Helical" evidence="7">
    <location>
        <begin position="172"/>
        <end position="192"/>
    </location>
</feature>
<feature type="transmembrane region" description="Helical" evidence="7">
    <location>
        <begin position="259"/>
        <end position="283"/>
    </location>
</feature>
<keyword evidence="3" id="KW-1003">Cell membrane</keyword>
<keyword evidence="2" id="KW-0813">Transport</keyword>
<keyword evidence="5 7" id="KW-1133">Transmembrane helix</keyword>
<feature type="transmembrane region" description="Helical" evidence="7">
    <location>
        <begin position="44"/>
        <end position="64"/>
    </location>
</feature>
<feature type="transmembrane region" description="Helical" evidence="7">
    <location>
        <begin position="353"/>
        <end position="372"/>
    </location>
</feature>
<evidence type="ECO:0000256" key="1">
    <source>
        <dbReference type="ARBA" id="ARBA00004651"/>
    </source>
</evidence>
<evidence type="ECO:0000256" key="4">
    <source>
        <dbReference type="ARBA" id="ARBA00022692"/>
    </source>
</evidence>
<evidence type="ECO:0000259" key="8">
    <source>
        <dbReference type="PROSITE" id="PS50850"/>
    </source>
</evidence>
<dbReference type="InterPro" id="IPR011701">
    <property type="entry name" value="MFS"/>
</dbReference>
<dbReference type="SUPFAM" id="SSF103473">
    <property type="entry name" value="MFS general substrate transporter"/>
    <property type="match status" value="1"/>
</dbReference>
<feature type="transmembrane region" description="Helical" evidence="7">
    <location>
        <begin position="213"/>
        <end position="239"/>
    </location>
</feature>
<organism evidence="9 10">
    <name type="scientific">Tychonema bourrellyi FEM_GT703</name>
    <dbReference type="NCBI Taxonomy" id="2040638"/>
    <lineage>
        <taxon>Bacteria</taxon>
        <taxon>Bacillati</taxon>
        <taxon>Cyanobacteriota</taxon>
        <taxon>Cyanophyceae</taxon>
        <taxon>Oscillatoriophycideae</taxon>
        <taxon>Oscillatoriales</taxon>
        <taxon>Microcoleaceae</taxon>
        <taxon>Tychonema</taxon>
    </lineage>
</organism>
<keyword evidence="6 7" id="KW-0472">Membrane</keyword>